<evidence type="ECO:0000313" key="3">
    <source>
        <dbReference type="Proteomes" id="UP000028013"/>
    </source>
</evidence>
<organism evidence="2 3">
    <name type="scientific">Bacteroides uniformis str. 3978 T3 ii</name>
    <dbReference type="NCBI Taxonomy" id="1339349"/>
    <lineage>
        <taxon>Bacteria</taxon>
        <taxon>Pseudomonadati</taxon>
        <taxon>Bacteroidota</taxon>
        <taxon>Bacteroidia</taxon>
        <taxon>Bacteroidales</taxon>
        <taxon>Bacteroidaceae</taxon>
        <taxon>Bacteroides</taxon>
    </lineage>
</organism>
<name>A0A078S1R4_BACUN</name>
<dbReference type="AlphaFoldDB" id="A0A078S1R4"/>
<dbReference type="PATRIC" id="fig|1339349.3.peg.1510"/>
<feature type="region of interest" description="Disordered" evidence="1">
    <location>
        <begin position="1"/>
        <end position="33"/>
    </location>
</feature>
<accession>A0A078S1R4</accession>
<sequence length="103" mass="11956">MIMNNHRKIGFRAYNDNAQNSEEDEQKKKQAERQKAIADFIGHNYSPIGATSQKCYKTTVELVYELSNIVDVAPMELAKQLTDARYHVEYLAGQPYWVLYEKP</sequence>
<proteinExistence type="predicted"/>
<comment type="caution">
    <text evidence="2">The sequence shown here is derived from an EMBL/GenBank/DDBJ whole genome shotgun (WGS) entry which is preliminary data.</text>
</comment>
<dbReference type="Proteomes" id="UP000028013">
    <property type="component" value="Unassembled WGS sequence"/>
</dbReference>
<protein>
    <submittedName>
        <fullName evidence="2">Uncharacterized protein</fullName>
    </submittedName>
</protein>
<feature type="compositionally biased region" description="Basic residues" evidence="1">
    <location>
        <begin position="1"/>
        <end position="10"/>
    </location>
</feature>
<evidence type="ECO:0000256" key="1">
    <source>
        <dbReference type="SAM" id="MobiDB-lite"/>
    </source>
</evidence>
<gene>
    <name evidence="2" type="ORF">M094_0241</name>
</gene>
<dbReference type="EMBL" id="JNHN01000163">
    <property type="protein sequence ID" value="KDS51992.1"/>
    <property type="molecule type" value="Genomic_DNA"/>
</dbReference>
<evidence type="ECO:0000313" key="2">
    <source>
        <dbReference type="EMBL" id="KDS51992.1"/>
    </source>
</evidence>
<reference evidence="2 3" key="1">
    <citation type="submission" date="2014-04" db="EMBL/GenBank/DDBJ databases">
        <authorList>
            <person name="Sears C."/>
            <person name="Carroll K."/>
            <person name="Sack B.R."/>
            <person name="Qadri F."/>
            <person name="Myers L.L."/>
            <person name="Chung G.-T."/>
            <person name="Escheverria P."/>
            <person name="Fraser C.M."/>
            <person name="Sadzewicz L."/>
            <person name="Shefchek K.A."/>
            <person name="Tallon L."/>
            <person name="Das S.P."/>
            <person name="Daugherty S."/>
            <person name="Mongodin E.F."/>
        </authorList>
    </citation>
    <scope>NUCLEOTIDE SEQUENCE [LARGE SCALE GENOMIC DNA]</scope>
    <source>
        <strain evidence="2 3">3978 T3 ii</strain>
    </source>
</reference>